<evidence type="ECO:0000313" key="4">
    <source>
        <dbReference type="EMBL" id="KTE90338.1"/>
    </source>
</evidence>
<evidence type="ECO:0000313" key="5">
    <source>
        <dbReference type="Proteomes" id="UP000054623"/>
    </source>
</evidence>
<dbReference type="Pfam" id="PF01970">
    <property type="entry name" value="TctA"/>
    <property type="match status" value="1"/>
</dbReference>
<protein>
    <submittedName>
        <fullName evidence="3">Membrane protein</fullName>
    </submittedName>
</protein>
<keyword evidence="1" id="KW-0812">Transmembrane</keyword>
<dbReference type="InterPro" id="IPR002823">
    <property type="entry name" value="DUF112_TM"/>
</dbReference>
<keyword evidence="1" id="KW-1133">Transmembrane helix</keyword>
<dbReference type="OrthoDB" id="9781349at2"/>
<feature type="transmembrane region" description="Helical" evidence="1">
    <location>
        <begin position="195"/>
        <end position="214"/>
    </location>
</feature>
<feature type="transmembrane region" description="Helical" evidence="1">
    <location>
        <begin position="436"/>
        <end position="457"/>
    </location>
</feature>
<feature type="transmembrane region" description="Helical" evidence="1">
    <location>
        <begin position="59"/>
        <end position="80"/>
    </location>
</feature>
<dbReference type="RefSeq" id="WP_005814055.1">
    <property type="nucleotide sequence ID" value="NZ_CABKQQ010000051.1"/>
</dbReference>
<organism evidence="3">
    <name type="scientific">Desulfitobacterium hafniense</name>
    <name type="common">Desulfitobacterium frappieri</name>
    <dbReference type="NCBI Taxonomy" id="49338"/>
    <lineage>
        <taxon>Bacteria</taxon>
        <taxon>Bacillati</taxon>
        <taxon>Bacillota</taxon>
        <taxon>Clostridia</taxon>
        <taxon>Eubacteriales</taxon>
        <taxon>Desulfitobacteriaceae</taxon>
        <taxon>Desulfitobacterium</taxon>
    </lineage>
</organism>
<proteinExistence type="predicted"/>
<evidence type="ECO:0000313" key="3">
    <source>
        <dbReference type="EMBL" id="CDX00900.1"/>
    </source>
</evidence>
<feature type="transmembrane region" description="Helical" evidence="1">
    <location>
        <begin position="20"/>
        <end position="47"/>
    </location>
</feature>
<accession>A0A098AXQ5</accession>
<evidence type="ECO:0000259" key="2">
    <source>
        <dbReference type="Pfam" id="PF01970"/>
    </source>
</evidence>
<gene>
    <name evidence="4" type="ORF">AT727_07015</name>
    <name evidence="3" type="ORF">DPCES_1013</name>
</gene>
<name>A0A098AXQ5_DESHA</name>
<feature type="transmembrane region" description="Helical" evidence="1">
    <location>
        <begin position="463"/>
        <end position="484"/>
    </location>
</feature>
<dbReference type="Proteomes" id="UP000054623">
    <property type="component" value="Unassembled WGS sequence"/>
</dbReference>
<reference evidence="3" key="1">
    <citation type="submission" date="2014-07" db="EMBL/GenBank/DDBJ databases">
        <authorList>
            <person name="Hornung V.Bastian."/>
        </authorList>
    </citation>
    <scope>NUCLEOTIDE SEQUENCE</scope>
    <source>
        <strain evidence="3">PCE-S</strain>
    </source>
</reference>
<keyword evidence="1" id="KW-0472">Membrane</keyword>
<dbReference type="PATRIC" id="fig|49338.4.peg.1097"/>
<dbReference type="EMBL" id="LOCK01000039">
    <property type="protein sequence ID" value="KTE90338.1"/>
    <property type="molecule type" value="Genomic_DNA"/>
</dbReference>
<feature type="transmembrane region" description="Helical" evidence="1">
    <location>
        <begin position="258"/>
        <end position="279"/>
    </location>
</feature>
<feature type="transmembrane region" description="Helical" evidence="1">
    <location>
        <begin position="389"/>
        <end position="407"/>
    </location>
</feature>
<reference evidence="4 5" key="2">
    <citation type="submission" date="2015-12" db="EMBL/GenBank/DDBJ databases">
        <title>Draft Genome Sequence of Desulfitobacterium hafniense Strain DH, a Sulfate-reducing Bacterium Isolated from Paddy Soils.</title>
        <authorList>
            <person name="Bao P."/>
            <person name="Zhang X."/>
            <person name="Li G."/>
        </authorList>
    </citation>
    <scope>NUCLEOTIDE SEQUENCE [LARGE SCALE GENOMIC DNA]</scope>
    <source>
        <strain evidence="4 5">DH</strain>
    </source>
</reference>
<feature type="transmembrane region" description="Helical" evidence="1">
    <location>
        <begin position="145"/>
        <end position="175"/>
    </location>
</feature>
<dbReference type="PANTHER" id="PTHR35342">
    <property type="entry name" value="TRICARBOXYLIC TRANSPORT PROTEIN"/>
    <property type="match status" value="1"/>
</dbReference>
<sequence>MLQASLDGLLSLFTFQAMLYMTIGVAFGLVIGFLPGLGGIVAMALLLPFTFGLEPTAALALLLGAHIATIFGSSISGILFNVPGAAKSVTICFDGYPMSQRGEGSRALGAAAMASLLGGIIGAVFLTFSLPFMRAVMLALGPSEYFMMAVWGLTIIAIFSEGSVLKGLVAAGLGLLISFIGMDPVTSTARYTFDLLFLLDGIDFSVAVIGLFAVSQMIKLYVKGETIAQLSTVENKCTVWDGVKDVFRHWRLVISSSILGLFIGVLPGVGASVGGIAAYGQAVQTSKHPEKFGTGMVEGVIAPEATNAANEGGGLIPTLGFGVPGGESMTILLSAFLTMGIQPGRELLTTNLSVVFAMVWIIVFANILTTGVGLGIAQKLTKLTMLPHNILIPVILAVCFIGAYSIRGRFGDVVVTAVFGVIGYFLDKYKYSRADLVIGMVLGMMIERYMHISLTLYGNTFFITRPVTFIMLLIIIVTTAYPFIKRWRKSATTGGAS</sequence>
<evidence type="ECO:0000256" key="1">
    <source>
        <dbReference type="SAM" id="Phobius"/>
    </source>
</evidence>
<dbReference type="EMBL" id="LK996017">
    <property type="protein sequence ID" value="CDX00900.1"/>
    <property type="molecule type" value="Genomic_DNA"/>
</dbReference>
<dbReference type="AlphaFoldDB" id="A0A098AXQ5"/>
<dbReference type="PANTHER" id="PTHR35342:SF5">
    <property type="entry name" value="TRICARBOXYLIC TRANSPORT PROTEIN"/>
    <property type="match status" value="1"/>
</dbReference>
<feature type="transmembrane region" description="Helical" evidence="1">
    <location>
        <begin position="107"/>
        <end position="133"/>
    </location>
</feature>
<feature type="transmembrane region" description="Helical" evidence="1">
    <location>
        <begin position="354"/>
        <end position="377"/>
    </location>
</feature>
<feature type="domain" description="DUF112" evidence="2">
    <location>
        <begin position="18"/>
        <end position="438"/>
    </location>
</feature>